<feature type="compositionally biased region" description="Polar residues" evidence="1">
    <location>
        <begin position="1"/>
        <end position="12"/>
    </location>
</feature>
<protein>
    <submittedName>
        <fullName evidence="2">Uncharacterized protein</fullName>
    </submittedName>
</protein>
<feature type="region of interest" description="Disordered" evidence="1">
    <location>
        <begin position="66"/>
        <end position="91"/>
    </location>
</feature>
<keyword evidence="3" id="KW-1185">Reference proteome</keyword>
<evidence type="ECO:0000313" key="2">
    <source>
        <dbReference type="EMBL" id="KIO03206.1"/>
    </source>
</evidence>
<feature type="region of interest" description="Disordered" evidence="1">
    <location>
        <begin position="1"/>
        <end position="29"/>
    </location>
</feature>
<dbReference type="InParanoid" id="A0A0C3P6K5"/>
<reference evidence="3" key="2">
    <citation type="submission" date="2015-01" db="EMBL/GenBank/DDBJ databases">
        <title>Evolutionary Origins and Diversification of the Mycorrhizal Mutualists.</title>
        <authorList>
            <consortium name="DOE Joint Genome Institute"/>
            <consortium name="Mycorrhizal Genomics Consortium"/>
            <person name="Kohler A."/>
            <person name="Kuo A."/>
            <person name="Nagy L.G."/>
            <person name="Floudas D."/>
            <person name="Copeland A."/>
            <person name="Barry K.W."/>
            <person name="Cichocki N."/>
            <person name="Veneault-Fourrey C."/>
            <person name="LaButti K."/>
            <person name="Lindquist E.A."/>
            <person name="Lipzen A."/>
            <person name="Lundell T."/>
            <person name="Morin E."/>
            <person name="Murat C."/>
            <person name="Riley R."/>
            <person name="Ohm R."/>
            <person name="Sun H."/>
            <person name="Tunlid A."/>
            <person name="Henrissat B."/>
            <person name="Grigoriev I.V."/>
            <person name="Hibbett D.S."/>
            <person name="Martin F."/>
        </authorList>
    </citation>
    <scope>NUCLEOTIDE SEQUENCE [LARGE SCALE GENOMIC DNA]</scope>
    <source>
        <strain evidence="3">Marx 270</strain>
    </source>
</reference>
<dbReference type="EMBL" id="KN831977">
    <property type="protein sequence ID" value="KIO03206.1"/>
    <property type="molecule type" value="Genomic_DNA"/>
</dbReference>
<accession>A0A0C3P6K5</accession>
<organism evidence="2 3">
    <name type="scientific">Pisolithus tinctorius Marx 270</name>
    <dbReference type="NCBI Taxonomy" id="870435"/>
    <lineage>
        <taxon>Eukaryota</taxon>
        <taxon>Fungi</taxon>
        <taxon>Dikarya</taxon>
        <taxon>Basidiomycota</taxon>
        <taxon>Agaricomycotina</taxon>
        <taxon>Agaricomycetes</taxon>
        <taxon>Agaricomycetidae</taxon>
        <taxon>Boletales</taxon>
        <taxon>Sclerodermatineae</taxon>
        <taxon>Pisolithaceae</taxon>
        <taxon>Pisolithus</taxon>
    </lineage>
</organism>
<dbReference type="AlphaFoldDB" id="A0A0C3P6K5"/>
<sequence>MDSPQSVNSGNDYANLPCESLNDPTKDWPELLIPPITIYTSSPPLLTDTHVPDSDTSSLVLQFQSTEYQPQSPEAPLVESGGAQSGSADATQTANVCTTYSTYSNGAHHTALDLLATVATARDDKP</sequence>
<evidence type="ECO:0000313" key="3">
    <source>
        <dbReference type="Proteomes" id="UP000054217"/>
    </source>
</evidence>
<dbReference type="Proteomes" id="UP000054217">
    <property type="component" value="Unassembled WGS sequence"/>
</dbReference>
<dbReference type="HOGENOM" id="CLU_1982472_0_0_1"/>
<name>A0A0C3P6K5_PISTI</name>
<gene>
    <name evidence="2" type="ORF">M404DRAFT_27203</name>
</gene>
<proteinExistence type="predicted"/>
<evidence type="ECO:0000256" key="1">
    <source>
        <dbReference type="SAM" id="MobiDB-lite"/>
    </source>
</evidence>
<reference evidence="2 3" key="1">
    <citation type="submission" date="2014-04" db="EMBL/GenBank/DDBJ databases">
        <authorList>
            <consortium name="DOE Joint Genome Institute"/>
            <person name="Kuo A."/>
            <person name="Kohler A."/>
            <person name="Costa M.D."/>
            <person name="Nagy L.G."/>
            <person name="Floudas D."/>
            <person name="Copeland A."/>
            <person name="Barry K.W."/>
            <person name="Cichocki N."/>
            <person name="Veneault-Fourrey C."/>
            <person name="LaButti K."/>
            <person name="Lindquist E.A."/>
            <person name="Lipzen A."/>
            <person name="Lundell T."/>
            <person name="Morin E."/>
            <person name="Murat C."/>
            <person name="Sun H."/>
            <person name="Tunlid A."/>
            <person name="Henrissat B."/>
            <person name="Grigoriev I.V."/>
            <person name="Hibbett D.S."/>
            <person name="Martin F."/>
            <person name="Nordberg H.P."/>
            <person name="Cantor M.N."/>
            <person name="Hua S.X."/>
        </authorList>
    </citation>
    <scope>NUCLEOTIDE SEQUENCE [LARGE SCALE GENOMIC DNA]</scope>
    <source>
        <strain evidence="2 3">Marx 270</strain>
    </source>
</reference>